<feature type="region of interest" description="Disordered" evidence="1">
    <location>
        <begin position="1"/>
        <end position="46"/>
    </location>
</feature>
<accession>A0ABC8R2S3</accession>
<sequence>MKNKQVGDQSCPKPPMVHSSGCPRAKQNKNDDHSSSLPNLVSSSNPNMVSSSIPTFFNRNSEEFYHNRFCHKPMLLERGAQLDKMTDVDCAIIFGFRHWNSIVQIDKNDKSYDELVRIFYANMHDVEKEDLKFKSYMRNVRFQANPDLISKILNVPSPFVVENTLTYPFKNLSDQPALANVATKFYGRPFNLNIMMHYGVVIHPTDSYKSPMSSFDEYTLKKSLGQTDSYNLDDYDPRASTLGSGDIVQMFKQLLVNQEEMQQEMKESLEQLREDTKESLK</sequence>
<dbReference type="Proteomes" id="UP001642360">
    <property type="component" value="Unassembled WGS sequence"/>
</dbReference>
<dbReference type="AlphaFoldDB" id="A0ABC8R2S3"/>
<feature type="compositionally biased region" description="Low complexity" evidence="1">
    <location>
        <begin position="35"/>
        <end position="46"/>
    </location>
</feature>
<evidence type="ECO:0000313" key="2">
    <source>
        <dbReference type="EMBL" id="CAK9138716.1"/>
    </source>
</evidence>
<dbReference type="EMBL" id="CAUOFW020000908">
    <property type="protein sequence ID" value="CAK9138716.1"/>
    <property type="molecule type" value="Genomic_DNA"/>
</dbReference>
<feature type="compositionally biased region" description="Basic and acidic residues" evidence="1">
    <location>
        <begin position="263"/>
        <end position="281"/>
    </location>
</feature>
<gene>
    <name evidence="2" type="ORF">ILEXP_LOCUS6064</name>
</gene>
<keyword evidence="3" id="KW-1185">Reference proteome</keyword>
<proteinExistence type="predicted"/>
<comment type="caution">
    <text evidence="2">The sequence shown here is derived from an EMBL/GenBank/DDBJ whole genome shotgun (WGS) entry which is preliminary data.</text>
</comment>
<evidence type="ECO:0000313" key="3">
    <source>
        <dbReference type="Proteomes" id="UP001642360"/>
    </source>
</evidence>
<protein>
    <submittedName>
        <fullName evidence="2">Uncharacterized protein</fullName>
    </submittedName>
</protein>
<evidence type="ECO:0000256" key="1">
    <source>
        <dbReference type="SAM" id="MobiDB-lite"/>
    </source>
</evidence>
<organism evidence="2 3">
    <name type="scientific">Ilex paraguariensis</name>
    <name type="common">yerba mate</name>
    <dbReference type="NCBI Taxonomy" id="185542"/>
    <lineage>
        <taxon>Eukaryota</taxon>
        <taxon>Viridiplantae</taxon>
        <taxon>Streptophyta</taxon>
        <taxon>Embryophyta</taxon>
        <taxon>Tracheophyta</taxon>
        <taxon>Spermatophyta</taxon>
        <taxon>Magnoliopsida</taxon>
        <taxon>eudicotyledons</taxon>
        <taxon>Gunneridae</taxon>
        <taxon>Pentapetalae</taxon>
        <taxon>asterids</taxon>
        <taxon>campanulids</taxon>
        <taxon>Aquifoliales</taxon>
        <taxon>Aquifoliaceae</taxon>
        <taxon>Ilex</taxon>
    </lineage>
</organism>
<name>A0ABC8R2S3_9AQUA</name>
<reference evidence="2 3" key="1">
    <citation type="submission" date="2024-02" db="EMBL/GenBank/DDBJ databases">
        <authorList>
            <person name="Vignale AGUSTIN F."/>
            <person name="Sosa J E."/>
            <person name="Modenutti C."/>
        </authorList>
    </citation>
    <scope>NUCLEOTIDE SEQUENCE [LARGE SCALE GENOMIC DNA]</scope>
</reference>
<feature type="region of interest" description="Disordered" evidence="1">
    <location>
        <begin position="262"/>
        <end position="281"/>
    </location>
</feature>